<evidence type="ECO:0000313" key="2">
    <source>
        <dbReference type="Proteomes" id="UP000245790"/>
    </source>
</evidence>
<protein>
    <submittedName>
        <fullName evidence="1">Uncharacterized protein</fullName>
    </submittedName>
</protein>
<dbReference type="Proteomes" id="UP000245790">
    <property type="component" value="Unassembled WGS sequence"/>
</dbReference>
<accession>A0A316FCX6</accession>
<dbReference type="AlphaFoldDB" id="A0A316FCX6"/>
<keyword evidence="2" id="KW-1185">Reference proteome</keyword>
<name>A0A316FCX6_9GAMM</name>
<dbReference type="EMBL" id="QGGU01000014">
    <property type="protein sequence ID" value="PWK45339.1"/>
    <property type="molecule type" value="Genomic_DNA"/>
</dbReference>
<dbReference type="OrthoDB" id="9915124at2"/>
<dbReference type="RefSeq" id="WP_109764886.1">
    <property type="nucleotide sequence ID" value="NZ_QGGU01000014.1"/>
</dbReference>
<gene>
    <name evidence="1" type="ORF">C8D97_11412</name>
</gene>
<proteinExistence type="predicted"/>
<comment type="caution">
    <text evidence="1">The sequence shown here is derived from an EMBL/GenBank/DDBJ whole genome shotgun (WGS) entry which is preliminary data.</text>
</comment>
<sequence length="122" mass="13971">MNSRILTATGRPYVRVEIKGSTAIISGIVFHEKQKKQVNSTVKKFDGVDSIRNYLCVISPFRPLEKFITQRRPSEESDDDVLVTITNNTQQNAASSQVIYHDTLHRAHHFFNNQNKMHSISK</sequence>
<organism evidence="1 2">
    <name type="scientific">Pleionea mediterranea</name>
    <dbReference type="NCBI Taxonomy" id="523701"/>
    <lineage>
        <taxon>Bacteria</taxon>
        <taxon>Pseudomonadati</taxon>
        <taxon>Pseudomonadota</taxon>
        <taxon>Gammaproteobacteria</taxon>
        <taxon>Oceanospirillales</taxon>
        <taxon>Pleioneaceae</taxon>
        <taxon>Pleionea</taxon>
    </lineage>
</organism>
<evidence type="ECO:0000313" key="1">
    <source>
        <dbReference type="EMBL" id="PWK45339.1"/>
    </source>
</evidence>
<reference evidence="1 2" key="1">
    <citation type="submission" date="2018-05" db="EMBL/GenBank/DDBJ databases">
        <title>Genomic Encyclopedia of Type Strains, Phase IV (KMG-IV): sequencing the most valuable type-strain genomes for metagenomic binning, comparative biology and taxonomic classification.</title>
        <authorList>
            <person name="Goeker M."/>
        </authorList>
    </citation>
    <scope>NUCLEOTIDE SEQUENCE [LARGE SCALE GENOMIC DNA]</scope>
    <source>
        <strain evidence="1 2">DSM 25350</strain>
    </source>
</reference>